<dbReference type="AlphaFoldDB" id="A0ABD8AWY4"/>
<dbReference type="InterPro" id="IPR041685">
    <property type="entry name" value="AAA_GajA/Old/RecF-like"/>
</dbReference>
<keyword evidence="1" id="KW-0175">Coiled coil</keyword>
<dbReference type="SUPFAM" id="SSF52540">
    <property type="entry name" value="P-loop containing nucleoside triphosphate hydrolases"/>
    <property type="match status" value="1"/>
</dbReference>
<dbReference type="InterPro" id="IPR051396">
    <property type="entry name" value="Bact_Antivir_Def_Nuclease"/>
</dbReference>
<feature type="domain" description="ATPase AAA-type core" evidence="3">
    <location>
        <begin position="330"/>
        <end position="375"/>
    </location>
</feature>
<feature type="domain" description="Endonuclease GajA/Old nuclease/RecF-like AAA" evidence="2">
    <location>
        <begin position="1"/>
        <end position="63"/>
    </location>
</feature>
<evidence type="ECO:0000313" key="5">
    <source>
        <dbReference type="EMBL" id="WWP22100.1"/>
    </source>
</evidence>
<dbReference type="Gene3D" id="3.40.50.300">
    <property type="entry name" value="P-loop containing nucleotide triphosphate hydrolases"/>
    <property type="match status" value="1"/>
</dbReference>
<dbReference type="PANTHER" id="PTHR43581">
    <property type="entry name" value="ATP/GTP PHOSPHATASE"/>
    <property type="match status" value="1"/>
</dbReference>
<dbReference type="InterPro" id="IPR003959">
    <property type="entry name" value="ATPase_AAA_core"/>
</dbReference>
<organism evidence="5 6">
    <name type="scientific">Paenibacillus amylolyticus</name>
    <dbReference type="NCBI Taxonomy" id="1451"/>
    <lineage>
        <taxon>Bacteria</taxon>
        <taxon>Bacillati</taxon>
        <taxon>Bacillota</taxon>
        <taxon>Bacilli</taxon>
        <taxon>Bacillales</taxon>
        <taxon>Paenibacillaceae</taxon>
        <taxon>Paenibacillus</taxon>
    </lineage>
</organism>
<feature type="coiled-coil region" evidence="1">
    <location>
        <begin position="169"/>
        <end position="196"/>
    </location>
</feature>
<dbReference type="GeneID" id="93475396"/>
<evidence type="ECO:0000313" key="6">
    <source>
        <dbReference type="Proteomes" id="UP001364764"/>
    </source>
</evidence>
<dbReference type="PANTHER" id="PTHR43581:SF4">
    <property type="entry name" value="ATP_GTP PHOSPHATASE"/>
    <property type="match status" value="1"/>
</dbReference>
<sequence>MKVENFRNFRNVDASLSHKQIIIGENNVGKTNLIRAIQLILDPRLSDEDRMLGESDFYNGILDPLENGEEIKISIEVQGYENNKTLLAVLCDASISTSPATLKFTYRYYPISKEDGSKEYNYTIYQGNNEANLFTHKQRKYFNIRVISALRDVENEMRNSRKSPIIELLKEYEFNKDELERIASNLKTESNELLSMDEIQDAITKMNSRFGKVIGIQPDSELQLETMDFQANRLISALKLVMGQHKRSTSETSMGLTNLLYISLILLLLEDKTIPSLSSTTQYHFLKELEGSEILDDCYEESDKGNFKLKNDIEETISRTLYAFMDSPSREAKGFTLLALEEPEAHLHPTLQRIIYRDVMQGNTSLLMTTHSPHVTSVAPLESIVHLLWTSDGTLVNTTANIKLPPNEKQDLERYLDVKRGELYFGKAVILVEGIAEEYLIPKFAELLDKPLDSRGILVCNINSTNFTPYVKYLYELGIPYVCITDGDYYIIVEDKEGKESRKYGLMKESDHENFGYLGNEIIGQLLVDLKKIKTLPDDMSWVEQDELFSEQGFFLGAYTLETEIMANCKSNISAQEKIWQTFNELTSGGDQQKENFKKELNEGKYDACLRKIENSSNGIGKGRFAQRLSMKCTKHHIPSYIEDAIDKIFEKVDGLI</sequence>
<feature type="domain" description="OLD protein-like TOPRIM" evidence="4">
    <location>
        <begin position="425"/>
        <end position="488"/>
    </location>
</feature>
<name>A0ABD8AWY4_PAEAM</name>
<protein>
    <submittedName>
        <fullName evidence="5">AAA family ATPase</fullName>
    </submittedName>
</protein>
<dbReference type="InterPro" id="IPR027417">
    <property type="entry name" value="P-loop_NTPase"/>
</dbReference>
<evidence type="ECO:0000259" key="4">
    <source>
        <dbReference type="Pfam" id="PF20469"/>
    </source>
</evidence>
<evidence type="ECO:0000259" key="2">
    <source>
        <dbReference type="Pfam" id="PF13175"/>
    </source>
</evidence>
<dbReference type="EMBL" id="CP145892">
    <property type="protein sequence ID" value="WWP22100.1"/>
    <property type="molecule type" value="Genomic_DNA"/>
</dbReference>
<reference evidence="5 6" key="1">
    <citation type="submission" date="2024-02" db="EMBL/GenBank/DDBJ databases">
        <title>Complete sequences of two Paenibacillus sp. strains and one Lysinibacillus strain isolated from the environment on STAA medium highlight biotechnological potential.</title>
        <authorList>
            <person name="Attere S.A."/>
            <person name="Piche L.C."/>
            <person name="Intertaglia L."/>
            <person name="Lami R."/>
            <person name="Charette S.J."/>
            <person name="Vincent A.T."/>
        </authorList>
    </citation>
    <scope>NUCLEOTIDE SEQUENCE [LARGE SCALE GENOMIC DNA]</scope>
    <source>
        <strain evidence="5 6">Y5S-7</strain>
    </source>
</reference>
<dbReference type="RefSeq" id="WP_338708100.1">
    <property type="nucleotide sequence ID" value="NZ_CP145892.1"/>
</dbReference>
<evidence type="ECO:0000256" key="1">
    <source>
        <dbReference type="SAM" id="Coils"/>
    </source>
</evidence>
<dbReference type="Pfam" id="PF13304">
    <property type="entry name" value="AAA_21"/>
    <property type="match status" value="1"/>
</dbReference>
<dbReference type="InterPro" id="IPR034139">
    <property type="entry name" value="TOPRIM_OLD"/>
</dbReference>
<dbReference type="CDD" id="cd01026">
    <property type="entry name" value="TOPRIM_OLD"/>
    <property type="match status" value="1"/>
</dbReference>
<accession>A0ABD8AWY4</accession>
<dbReference type="Proteomes" id="UP001364764">
    <property type="component" value="Chromosome"/>
</dbReference>
<dbReference type="Pfam" id="PF13175">
    <property type="entry name" value="AAA_15"/>
    <property type="match status" value="1"/>
</dbReference>
<gene>
    <name evidence="5" type="ORF">V6668_07985</name>
</gene>
<dbReference type="Pfam" id="PF20469">
    <property type="entry name" value="OLD-like_TOPRIM"/>
    <property type="match status" value="1"/>
</dbReference>
<evidence type="ECO:0000259" key="3">
    <source>
        <dbReference type="Pfam" id="PF13304"/>
    </source>
</evidence>
<proteinExistence type="predicted"/>